<gene>
    <name evidence="1" type="ORF">RHMOL_Rhmol03G0285200</name>
</gene>
<reference evidence="1" key="1">
    <citation type="submission" date="2022-02" db="EMBL/GenBank/DDBJ databases">
        <title>Plant Genome Project.</title>
        <authorList>
            <person name="Zhang R.-G."/>
        </authorList>
    </citation>
    <scope>NUCLEOTIDE SEQUENCE</scope>
    <source>
        <strain evidence="1">AT1</strain>
    </source>
</reference>
<accession>A0ACC0PJ95</accession>
<evidence type="ECO:0000313" key="2">
    <source>
        <dbReference type="Proteomes" id="UP001062846"/>
    </source>
</evidence>
<dbReference type="Proteomes" id="UP001062846">
    <property type="component" value="Chromosome 3"/>
</dbReference>
<dbReference type="EMBL" id="CM046390">
    <property type="protein sequence ID" value="KAI8565745.1"/>
    <property type="molecule type" value="Genomic_DNA"/>
</dbReference>
<comment type="caution">
    <text evidence="1">The sequence shown here is derived from an EMBL/GenBank/DDBJ whole genome shotgun (WGS) entry which is preliminary data.</text>
</comment>
<keyword evidence="2" id="KW-1185">Reference proteome</keyword>
<evidence type="ECO:0000313" key="1">
    <source>
        <dbReference type="EMBL" id="KAI8565745.1"/>
    </source>
</evidence>
<sequence>MILFGQTHCLRSSGMYGTISAGFMVIFFLLEGCASFLMDWLIEGKVGFLETNPSTSPEHTFIAPDGKPASVSYSSTMDMSIIREVFSEVVFVAEALGRSGDDLVERVHKAQPGLYPTKIARDGSIMERICEEFE</sequence>
<proteinExistence type="predicted"/>
<name>A0ACC0PJ95_RHOML</name>
<protein>
    <submittedName>
        <fullName evidence="1">Uncharacterized protein</fullName>
    </submittedName>
</protein>
<organism evidence="1 2">
    <name type="scientific">Rhododendron molle</name>
    <name type="common">Chinese azalea</name>
    <name type="synonym">Azalea mollis</name>
    <dbReference type="NCBI Taxonomy" id="49168"/>
    <lineage>
        <taxon>Eukaryota</taxon>
        <taxon>Viridiplantae</taxon>
        <taxon>Streptophyta</taxon>
        <taxon>Embryophyta</taxon>
        <taxon>Tracheophyta</taxon>
        <taxon>Spermatophyta</taxon>
        <taxon>Magnoliopsida</taxon>
        <taxon>eudicotyledons</taxon>
        <taxon>Gunneridae</taxon>
        <taxon>Pentapetalae</taxon>
        <taxon>asterids</taxon>
        <taxon>Ericales</taxon>
        <taxon>Ericaceae</taxon>
        <taxon>Ericoideae</taxon>
        <taxon>Rhodoreae</taxon>
        <taxon>Rhododendron</taxon>
    </lineage>
</organism>